<evidence type="ECO:0000256" key="1">
    <source>
        <dbReference type="SAM" id="MobiDB-lite"/>
    </source>
</evidence>
<evidence type="ECO:0000313" key="3">
    <source>
        <dbReference type="EMBL" id="CAF4589916.1"/>
    </source>
</evidence>
<dbReference type="SUPFAM" id="SSF52047">
    <property type="entry name" value="RNI-like"/>
    <property type="match status" value="1"/>
</dbReference>
<name>A0A818GLP2_9BILA</name>
<dbReference type="InterPro" id="IPR032675">
    <property type="entry name" value="LRR_dom_sf"/>
</dbReference>
<evidence type="ECO:0000313" key="4">
    <source>
        <dbReference type="Proteomes" id="UP000663872"/>
    </source>
</evidence>
<proteinExistence type="predicted"/>
<dbReference type="Proteomes" id="UP000663872">
    <property type="component" value="Unassembled WGS sequence"/>
</dbReference>
<sequence length="616" mass="72329">MSLSKLESLPNEILCDIIEKYINGVDLLSAFSYQLNQRFDAIISRSERLRFNFIQCHQDDFRICMGLLRAYIDKIEQLAISERETPGQVEAFLSFFPRFTLFRQLRTLYFDFDYDAVSARLISRALNSLLDSNIKTLSITAVNMDNGSNIRYDIPPIFTLKSLKRFTLRSDLYRFDWSNLMERQSNIQYLTVSGMNCALEDLVAIFKLAPRLKYLDVATFDQGYNRDSNTKRDLKMNNTIASSLHTLILSFSKDSSVTIQMLTPYFNCMPILNRLEIKAYGVLMDADAWRICFETSLPLLTHFYIRATISGIEKTGIENVLASFQTSYWVAKKNFNIMITEHENRLRHISNLNTITLLDKTEFDQSVTCCWIAPDRTSNNELVKVNRNICWKSVDRNSTILHNYYFDNVKIRAVDNIDKSLFQWLTKYVNCGCIKELIITAPEKTTEKLTKLVSFLTNINFLYISFDLLVVNIGAFKAIKRCVKHLNISHCEHTFNEQDIIVIGKCFPYLEHLNINTKGLYNVPLIKRYLKYLRSLTFEMRDYYINDFDDDSARRRLYDLHQQTRFLFSIKNRKMTVWMDQTAFDDSYWQTFAPKPSGNKRRNNSFSREWSEERHE</sequence>
<feature type="region of interest" description="Disordered" evidence="1">
    <location>
        <begin position="596"/>
        <end position="616"/>
    </location>
</feature>
<comment type="caution">
    <text evidence="2">The sequence shown here is derived from an EMBL/GenBank/DDBJ whole genome shotgun (WGS) entry which is preliminary data.</text>
</comment>
<evidence type="ECO:0008006" key="5">
    <source>
        <dbReference type="Google" id="ProtNLM"/>
    </source>
</evidence>
<protein>
    <recommendedName>
        <fullName evidence="5">F-box domain-containing protein</fullName>
    </recommendedName>
</protein>
<organism evidence="2 4">
    <name type="scientific">Rotaria socialis</name>
    <dbReference type="NCBI Taxonomy" id="392032"/>
    <lineage>
        <taxon>Eukaryota</taxon>
        <taxon>Metazoa</taxon>
        <taxon>Spiralia</taxon>
        <taxon>Gnathifera</taxon>
        <taxon>Rotifera</taxon>
        <taxon>Eurotatoria</taxon>
        <taxon>Bdelloidea</taxon>
        <taxon>Philodinida</taxon>
        <taxon>Philodinidae</taxon>
        <taxon>Rotaria</taxon>
    </lineage>
</organism>
<dbReference type="EMBL" id="CAJOBR010001230">
    <property type="protein sequence ID" value="CAF4589916.1"/>
    <property type="molecule type" value="Genomic_DNA"/>
</dbReference>
<evidence type="ECO:0000313" key="2">
    <source>
        <dbReference type="EMBL" id="CAF3491685.1"/>
    </source>
</evidence>
<accession>A0A818GLP2</accession>
<dbReference type="Proteomes" id="UP000663848">
    <property type="component" value="Unassembled WGS sequence"/>
</dbReference>
<dbReference type="AlphaFoldDB" id="A0A818GLP2"/>
<dbReference type="EMBL" id="CAJNYT010002761">
    <property type="protein sequence ID" value="CAF3491685.1"/>
    <property type="molecule type" value="Genomic_DNA"/>
</dbReference>
<dbReference type="Gene3D" id="3.80.10.10">
    <property type="entry name" value="Ribonuclease Inhibitor"/>
    <property type="match status" value="1"/>
</dbReference>
<gene>
    <name evidence="2" type="ORF">GRG538_LOCUS17031</name>
    <name evidence="3" type="ORF">QYT958_LOCUS10831</name>
</gene>
<reference evidence="2" key="1">
    <citation type="submission" date="2021-02" db="EMBL/GenBank/DDBJ databases">
        <authorList>
            <person name="Nowell W R."/>
        </authorList>
    </citation>
    <scope>NUCLEOTIDE SEQUENCE</scope>
</reference>